<gene>
    <name evidence="1" type="ORF">D4N35_011575</name>
</gene>
<keyword evidence="2" id="KW-1185">Reference proteome</keyword>
<protein>
    <submittedName>
        <fullName evidence="1">Uncharacterized protein</fullName>
    </submittedName>
</protein>
<reference evidence="1" key="1">
    <citation type="submission" date="2018-12" db="EMBL/GenBank/DDBJ databases">
        <authorList>
            <person name="Sun L."/>
            <person name="Chen Z."/>
        </authorList>
    </citation>
    <scope>NUCLEOTIDE SEQUENCE [LARGE SCALE GENOMIC DNA]</scope>
    <source>
        <strain evidence="1">DSM 16012</strain>
    </source>
</reference>
<proteinExistence type="predicted"/>
<organism evidence="1 2">
    <name type="scientific">Siminovitchia fortis</name>
    <dbReference type="NCBI Taxonomy" id="254758"/>
    <lineage>
        <taxon>Bacteria</taxon>
        <taxon>Bacillati</taxon>
        <taxon>Bacillota</taxon>
        <taxon>Bacilli</taxon>
        <taxon>Bacillales</taxon>
        <taxon>Bacillaceae</taxon>
        <taxon>Siminovitchia</taxon>
    </lineage>
</organism>
<evidence type="ECO:0000313" key="1">
    <source>
        <dbReference type="EMBL" id="RWR08411.1"/>
    </source>
</evidence>
<comment type="caution">
    <text evidence="1">The sequence shown here is derived from an EMBL/GenBank/DDBJ whole genome shotgun (WGS) entry which is preliminary data.</text>
</comment>
<dbReference type="AlphaFoldDB" id="A0A443IPG8"/>
<accession>A0A443IPG8</accession>
<sequence length="154" mass="18390">MKAKVKLSDVIDGMEMQSYESNTFFNLKTGDIIAVDNTALRKAEDDEPYDHLPDWQQEEMKMAIDILENEENYISLPTQFDIHEYSMMENFCYSLPDEDIGNELLSSIRGKGAFRRFKEKIFYLGLEDKWYQFRDKCYKDIAIEWCENHDIEYF</sequence>
<dbReference type="Proteomes" id="UP000273811">
    <property type="component" value="Unassembled WGS sequence"/>
</dbReference>
<dbReference type="InterPro" id="IPR005361">
    <property type="entry name" value="UPF0158"/>
</dbReference>
<evidence type="ECO:0000313" key="2">
    <source>
        <dbReference type="Proteomes" id="UP000273811"/>
    </source>
</evidence>
<name>A0A443IPG8_9BACI</name>
<dbReference type="EMBL" id="QYTU02000025">
    <property type="protein sequence ID" value="RWR08411.1"/>
    <property type="molecule type" value="Genomic_DNA"/>
</dbReference>
<dbReference type="Pfam" id="PF03682">
    <property type="entry name" value="UPF0158"/>
    <property type="match status" value="1"/>
</dbReference>
<dbReference type="OrthoDB" id="48384at2"/>